<name>A0A836B577_9CHLO</name>
<feature type="region of interest" description="Disordered" evidence="1">
    <location>
        <begin position="1"/>
        <end position="30"/>
    </location>
</feature>
<keyword evidence="3" id="KW-1185">Reference proteome</keyword>
<proteinExistence type="predicted"/>
<reference evidence="2" key="1">
    <citation type="journal article" date="2020" name="bioRxiv">
        <title>Comparative genomics of Chlamydomonas.</title>
        <authorList>
            <person name="Craig R.J."/>
            <person name="Hasan A.R."/>
            <person name="Ness R.W."/>
            <person name="Keightley P.D."/>
        </authorList>
    </citation>
    <scope>NUCLEOTIDE SEQUENCE</scope>
    <source>
        <strain evidence="2">CCAP 11/173</strain>
    </source>
</reference>
<dbReference type="Proteomes" id="UP000613740">
    <property type="component" value="Unassembled WGS sequence"/>
</dbReference>
<gene>
    <name evidence="2" type="ORF">HYH02_007216</name>
</gene>
<sequence>MADPNLLLPHPAVHLGGGAPLPSAAAEADRPPGYDASYVRLWLNHEMEGRQPGDLQRLLQAAEQARPVGGGGRGMRLKPHQVAWVRSAVQEHMAG</sequence>
<organism evidence="2 3">
    <name type="scientific">Chlamydomonas schloesseri</name>
    <dbReference type="NCBI Taxonomy" id="2026947"/>
    <lineage>
        <taxon>Eukaryota</taxon>
        <taxon>Viridiplantae</taxon>
        <taxon>Chlorophyta</taxon>
        <taxon>core chlorophytes</taxon>
        <taxon>Chlorophyceae</taxon>
        <taxon>CS clade</taxon>
        <taxon>Chlamydomonadales</taxon>
        <taxon>Chlamydomonadaceae</taxon>
        <taxon>Chlamydomonas</taxon>
    </lineage>
</organism>
<dbReference type="AlphaFoldDB" id="A0A836B577"/>
<evidence type="ECO:0000256" key="1">
    <source>
        <dbReference type="SAM" id="MobiDB-lite"/>
    </source>
</evidence>
<comment type="caution">
    <text evidence="2">The sequence shown here is derived from an EMBL/GenBank/DDBJ whole genome shotgun (WGS) entry which is preliminary data.</text>
</comment>
<protein>
    <submittedName>
        <fullName evidence="2">Uncharacterized protein</fullName>
    </submittedName>
</protein>
<evidence type="ECO:0000313" key="3">
    <source>
        <dbReference type="Proteomes" id="UP000613740"/>
    </source>
</evidence>
<dbReference type="EMBL" id="JAEHOD010000020">
    <property type="protein sequence ID" value="KAG2447758.1"/>
    <property type="molecule type" value="Genomic_DNA"/>
</dbReference>
<accession>A0A836B577</accession>
<evidence type="ECO:0000313" key="2">
    <source>
        <dbReference type="EMBL" id="KAG2447758.1"/>
    </source>
</evidence>